<dbReference type="PANTHER" id="PTHR11804">
    <property type="entry name" value="PROTEASE M3 THIMET OLIGOPEPTIDASE-RELATED"/>
    <property type="match status" value="1"/>
</dbReference>
<gene>
    <name evidence="11" type="ORF">FCM35_KLT17852</name>
</gene>
<dbReference type="GO" id="GO:0046872">
    <property type="term" value="F:metal ion binding"/>
    <property type="evidence" value="ECO:0007669"/>
    <property type="project" value="UniProtKB-UniRule"/>
</dbReference>
<comment type="caution">
    <text evidence="11">The sequence shown here is derived from an EMBL/GenBank/DDBJ whole genome shotgun (WGS) entry which is preliminary data.</text>
</comment>
<evidence type="ECO:0000256" key="6">
    <source>
        <dbReference type="ARBA" id="ARBA00022801"/>
    </source>
</evidence>
<dbReference type="AlphaFoldDB" id="A0A833QX54"/>
<dbReference type="Pfam" id="PF01432">
    <property type="entry name" value="Peptidase_M3"/>
    <property type="match status" value="1"/>
</dbReference>
<comment type="similarity">
    <text evidence="2 9">Belongs to the peptidase M3 family.</text>
</comment>
<evidence type="ECO:0000256" key="3">
    <source>
        <dbReference type="ARBA" id="ARBA00022490"/>
    </source>
</evidence>
<dbReference type="SUPFAM" id="SSF55486">
    <property type="entry name" value="Metalloproteases ('zincins'), catalytic domain"/>
    <property type="match status" value="1"/>
</dbReference>
<sequence>MPKEKKERRILVFTGAAALVAVGLNLLLSAINTRWKISKKKGLPGSSVLVDLSASEISKLADCIIAKSKETYDRVASIPLEKVCYDNVVSPLTDLDAQQFPLIQSCVFQWMVSASVEVRNASLEAEKRLDAHFLLSRKREDVYRVIKALLDKGGRIKPAAKRYIQNMVKEMERHGTRLSPSKRIEMERIKSQLDELSLRYIENLSSGPKYQLLSEQELAGMPHEFIKDLENIDGKRKILLTNYHVTPILEHCKVGSTRKLIATAYGQRGGKENLHILKKMVQLRIKFAQLLGYPNYADFATELRMARSSAKVFQFLEEVSSNLTELAERELNLLKDLKRKEEGDVPFGMQDLPYYMKRAEEEHLAFDFDFGEVKRYFPVNIVLSGILKIYQDLFGLRFEQITDAEVWHDTVQLFSVHDCSASELLGYFYLDIFSREGKYAHTCVVPLQNGCSTSDGTRLVAVALLLSQCPNEKDGNTALLRFTEVVTLFHEFSHVVHHICNFATFSKFSGLRSDGDFVEVPGLLLENWCYESISLKMLSGFHQDITKSITSEMCKSLKIRRDMFSGLKIKQEILLCLLDQTVHSREDVDIIELVNDMHPKVMMGIPLLEDTNPASCFPRLAVGYESVCYSYIWSQVLAANIFASKFEDDLLNHHAGLQFRKKVLAPGSTKDTLEIISEYLGWEPSIKPFIESKSRSSV</sequence>
<dbReference type="InterPro" id="IPR001567">
    <property type="entry name" value="Pept_M3A_M3B_dom"/>
</dbReference>
<keyword evidence="4 9" id="KW-0645">Protease</keyword>
<evidence type="ECO:0000313" key="12">
    <source>
        <dbReference type="Proteomes" id="UP000623129"/>
    </source>
</evidence>
<dbReference type="FunFam" id="1.20.1050.40:FF:000001">
    <property type="entry name" value="Thimet oligopeptidase 1"/>
    <property type="match status" value="1"/>
</dbReference>
<evidence type="ECO:0000313" key="11">
    <source>
        <dbReference type="EMBL" id="KAF3337265.1"/>
    </source>
</evidence>
<comment type="cofactor">
    <cofactor evidence="9">
        <name>Zn(2+)</name>
        <dbReference type="ChEBI" id="CHEBI:29105"/>
    </cofactor>
    <text evidence="9">Binds 1 zinc ion.</text>
</comment>
<keyword evidence="7 9" id="KW-0862">Zinc</keyword>
<evidence type="ECO:0000256" key="2">
    <source>
        <dbReference type="ARBA" id="ARBA00006040"/>
    </source>
</evidence>
<keyword evidence="12" id="KW-1185">Reference proteome</keyword>
<evidence type="ECO:0000256" key="8">
    <source>
        <dbReference type="ARBA" id="ARBA00023049"/>
    </source>
</evidence>
<comment type="subcellular location">
    <subcellularLocation>
        <location evidence="1">Cytoplasm</location>
    </subcellularLocation>
</comment>
<dbReference type="InterPro" id="IPR045090">
    <property type="entry name" value="Pept_M3A_M3B"/>
</dbReference>
<keyword evidence="5 9" id="KW-0479">Metal-binding</keyword>
<evidence type="ECO:0000256" key="5">
    <source>
        <dbReference type="ARBA" id="ARBA00022723"/>
    </source>
</evidence>
<dbReference type="Gene3D" id="1.20.1050.40">
    <property type="entry name" value="Endopeptidase. Chain P, domain 1"/>
    <property type="match status" value="1"/>
</dbReference>
<name>A0A833QX54_9POAL</name>
<dbReference type="OrthoDB" id="534666at2759"/>
<dbReference type="GO" id="GO:0006508">
    <property type="term" value="P:proteolysis"/>
    <property type="evidence" value="ECO:0007669"/>
    <property type="project" value="UniProtKB-KW"/>
</dbReference>
<proteinExistence type="inferred from homology"/>
<dbReference type="GO" id="GO:0005737">
    <property type="term" value="C:cytoplasm"/>
    <property type="evidence" value="ECO:0007669"/>
    <property type="project" value="UniProtKB-SubCell"/>
</dbReference>
<dbReference type="Gene3D" id="1.10.1370.10">
    <property type="entry name" value="Neurolysin, domain 3"/>
    <property type="match status" value="1"/>
</dbReference>
<evidence type="ECO:0000259" key="10">
    <source>
        <dbReference type="Pfam" id="PF01432"/>
    </source>
</evidence>
<dbReference type="GO" id="GO:0004222">
    <property type="term" value="F:metalloendopeptidase activity"/>
    <property type="evidence" value="ECO:0007669"/>
    <property type="project" value="InterPro"/>
</dbReference>
<dbReference type="Proteomes" id="UP000623129">
    <property type="component" value="Unassembled WGS sequence"/>
</dbReference>
<dbReference type="CDD" id="cd06455">
    <property type="entry name" value="M3A_TOP"/>
    <property type="match status" value="1"/>
</dbReference>
<protein>
    <submittedName>
        <fullName evidence="11">Putative thimet oligopeptidase</fullName>
    </submittedName>
</protein>
<dbReference type="Gene3D" id="3.40.390.10">
    <property type="entry name" value="Collagenase (Catalytic Domain)"/>
    <property type="match status" value="1"/>
</dbReference>
<evidence type="ECO:0000256" key="7">
    <source>
        <dbReference type="ARBA" id="ARBA00022833"/>
    </source>
</evidence>
<evidence type="ECO:0000256" key="4">
    <source>
        <dbReference type="ARBA" id="ARBA00022670"/>
    </source>
</evidence>
<dbReference type="InterPro" id="IPR024077">
    <property type="entry name" value="Neurolysin/TOP_dom2"/>
</dbReference>
<organism evidence="11 12">
    <name type="scientific">Carex littledalei</name>
    <dbReference type="NCBI Taxonomy" id="544730"/>
    <lineage>
        <taxon>Eukaryota</taxon>
        <taxon>Viridiplantae</taxon>
        <taxon>Streptophyta</taxon>
        <taxon>Embryophyta</taxon>
        <taxon>Tracheophyta</taxon>
        <taxon>Spermatophyta</taxon>
        <taxon>Magnoliopsida</taxon>
        <taxon>Liliopsida</taxon>
        <taxon>Poales</taxon>
        <taxon>Cyperaceae</taxon>
        <taxon>Cyperoideae</taxon>
        <taxon>Cariceae</taxon>
        <taxon>Carex</taxon>
        <taxon>Carex subgen. Euthyceras</taxon>
    </lineage>
</organism>
<evidence type="ECO:0000256" key="1">
    <source>
        <dbReference type="ARBA" id="ARBA00004496"/>
    </source>
</evidence>
<dbReference type="GO" id="GO:0006518">
    <property type="term" value="P:peptide metabolic process"/>
    <property type="evidence" value="ECO:0007669"/>
    <property type="project" value="TreeGrafter"/>
</dbReference>
<dbReference type="FunFam" id="3.40.390.10:FF:000032">
    <property type="entry name" value="Probable thimet oligopeptidase"/>
    <property type="match status" value="1"/>
</dbReference>
<dbReference type="EMBL" id="SWLB01000006">
    <property type="protein sequence ID" value="KAF3337265.1"/>
    <property type="molecule type" value="Genomic_DNA"/>
</dbReference>
<dbReference type="InterPro" id="IPR024079">
    <property type="entry name" value="MetalloPept_cat_dom_sf"/>
</dbReference>
<keyword evidence="8 9" id="KW-0482">Metalloprotease</keyword>
<dbReference type="InterPro" id="IPR024080">
    <property type="entry name" value="Neurolysin/TOP_N"/>
</dbReference>
<feature type="domain" description="Peptidase M3A/M3B catalytic" evidence="10">
    <location>
        <begin position="249"/>
        <end position="693"/>
    </location>
</feature>
<accession>A0A833QX54</accession>
<keyword evidence="6 9" id="KW-0378">Hydrolase</keyword>
<keyword evidence="3" id="KW-0963">Cytoplasm</keyword>
<dbReference type="PANTHER" id="PTHR11804:SF82">
    <property type="entry name" value="THIMET OLIGOPEPTIDASE-RELATED"/>
    <property type="match status" value="1"/>
</dbReference>
<evidence type="ECO:0000256" key="9">
    <source>
        <dbReference type="RuleBase" id="RU003435"/>
    </source>
</evidence>
<reference evidence="11" key="1">
    <citation type="submission" date="2020-01" db="EMBL/GenBank/DDBJ databases">
        <title>Genome sequence of Kobresia littledalei, the first chromosome-level genome in the family Cyperaceae.</title>
        <authorList>
            <person name="Qu G."/>
        </authorList>
    </citation>
    <scope>NUCLEOTIDE SEQUENCE</scope>
    <source>
        <strain evidence="11">C.B.Clarke</strain>
        <tissue evidence="11">Leaf</tissue>
    </source>
</reference>